<sequence>SINGECPPITCTHPGRRRDHCCLQCDSCLYQGRPVRNGQRFSGNDSCQICTCQNGSILCTSLECPPARCNNPITVPGRCCPTCNGVCVIEGRDYKEGESFTRPGNECSLCVCERGQIKCNAVKCDVPTCGHPATLPGECCPKCNFCLYEKRIFRNQQRFVHPSSVCQECSCDYGTVTCIQTKCESLSCPNPTSVP</sequence>
<evidence type="ECO:0000256" key="3">
    <source>
        <dbReference type="ARBA" id="ARBA00022729"/>
    </source>
</evidence>
<dbReference type="SUPFAM" id="SSF57603">
    <property type="entry name" value="FnI-like domain"/>
    <property type="match status" value="3"/>
</dbReference>
<evidence type="ECO:0000259" key="4">
    <source>
        <dbReference type="PROSITE" id="PS50184"/>
    </source>
</evidence>
<dbReference type="GO" id="GO:0030513">
    <property type="term" value="P:positive regulation of BMP signaling pathway"/>
    <property type="evidence" value="ECO:0007669"/>
    <property type="project" value="TreeGrafter"/>
</dbReference>
<dbReference type="Pfam" id="PF00093">
    <property type="entry name" value="VWC"/>
    <property type="match status" value="1"/>
</dbReference>
<feature type="domain" description="VWFC" evidence="4">
    <location>
        <begin position="85"/>
        <end position="144"/>
    </location>
</feature>
<accession>A0A0B6YWD5</accession>
<keyword evidence="3" id="KW-0732">Signal</keyword>
<feature type="non-terminal residue" evidence="5">
    <location>
        <position position="195"/>
    </location>
</feature>
<dbReference type="Gene3D" id="2.10.70.10">
    <property type="entry name" value="Complement Module, domain 1"/>
    <property type="match status" value="1"/>
</dbReference>
<evidence type="ECO:0000256" key="1">
    <source>
        <dbReference type="ARBA" id="ARBA00004613"/>
    </source>
</evidence>
<name>A0A0B6YWD5_9EUPU</name>
<dbReference type="SMART" id="SM00214">
    <property type="entry name" value="VWC"/>
    <property type="match status" value="3"/>
</dbReference>
<dbReference type="InterPro" id="IPR001007">
    <property type="entry name" value="VWF_dom"/>
</dbReference>
<feature type="non-terminal residue" evidence="5">
    <location>
        <position position="1"/>
    </location>
</feature>
<reference evidence="5" key="1">
    <citation type="submission" date="2014-12" db="EMBL/GenBank/DDBJ databases">
        <title>Insight into the proteome of Arion vulgaris.</title>
        <authorList>
            <person name="Aradska J."/>
            <person name="Bulat T."/>
            <person name="Smidak R."/>
            <person name="Sarate P."/>
            <person name="Gangsoo J."/>
            <person name="Sialana F."/>
            <person name="Bilban M."/>
            <person name="Lubec G."/>
        </authorList>
    </citation>
    <scope>NUCLEOTIDE SEQUENCE</scope>
    <source>
        <tissue evidence="5">Skin</tissue>
    </source>
</reference>
<organism evidence="5">
    <name type="scientific">Arion vulgaris</name>
    <dbReference type="NCBI Taxonomy" id="1028688"/>
    <lineage>
        <taxon>Eukaryota</taxon>
        <taxon>Metazoa</taxon>
        <taxon>Spiralia</taxon>
        <taxon>Lophotrochozoa</taxon>
        <taxon>Mollusca</taxon>
        <taxon>Gastropoda</taxon>
        <taxon>Heterobranchia</taxon>
        <taxon>Euthyneura</taxon>
        <taxon>Panpulmonata</taxon>
        <taxon>Eupulmonata</taxon>
        <taxon>Stylommatophora</taxon>
        <taxon>Helicina</taxon>
        <taxon>Arionoidea</taxon>
        <taxon>Arionidae</taxon>
        <taxon>Arion</taxon>
    </lineage>
</organism>
<proteinExistence type="predicted"/>
<dbReference type="PANTHER" id="PTHR46698">
    <property type="entry name" value="CROSSVEINLESS 2"/>
    <property type="match status" value="1"/>
</dbReference>
<dbReference type="PROSITE" id="PS50184">
    <property type="entry name" value="VWFC_2"/>
    <property type="match status" value="2"/>
</dbReference>
<evidence type="ECO:0000256" key="2">
    <source>
        <dbReference type="ARBA" id="ARBA00022525"/>
    </source>
</evidence>
<protein>
    <recommendedName>
        <fullName evidence="4">VWFC domain-containing protein</fullName>
    </recommendedName>
</protein>
<dbReference type="PANTHER" id="PTHR46698:SF6">
    <property type="entry name" value="KIELIN_CHORDIN-LIKE PROTEIN"/>
    <property type="match status" value="1"/>
</dbReference>
<dbReference type="Pfam" id="PF23334">
    <property type="entry name" value="VWC2L_2nd"/>
    <property type="match status" value="2"/>
</dbReference>
<dbReference type="InterPro" id="IPR052424">
    <property type="entry name" value="Kielin_Chordin-BMP_Reg"/>
</dbReference>
<dbReference type="Gene3D" id="6.20.200.20">
    <property type="match status" value="2"/>
</dbReference>
<dbReference type="EMBL" id="HACG01013784">
    <property type="protein sequence ID" value="CEK60649.1"/>
    <property type="molecule type" value="Transcribed_RNA"/>
</dbReference>
<dbReference type="AlphaFoldDB" id="A0A0B6YWD5"/>
<dbReference type="PROSITE" id="PS01208">
    <property type="entry name" value="VWFC_1"/>
    <property type="match status" value="2"/>
</dbReference>
<evidence type="ECO:0000313" key="5">
    <source>
        <dbReference type="EMBL" id="CEK60649.1"/>
    </source>
</evidence>
<dbReference type="GO" id="GO:0005576">
    <property type="term" value="C:extracellular region"/>
    <property type="evidence" value="ECO:0007669"/>
    <property type="project" value="UniProtKB-SubCell"/>
</dbReference>
<keyword evidence="2" id="KW-0964">Secreted</keyword>
<gene>
    <name evidence="5" type="primary">ORF40003</name>
</gene>
<comment type="subcellular location">
    <subcellularLocation>
        <location evidence="1">Secreted</location>
    </subcellularLocation>
</comment>
<feature type="domain" description="VWFC" evidence="4">
    <location>
        <begin position="26"/>
        <end position="84"/>
    </location>
</feature>